<evidence type="ECO:0000313" key="13">
    <source>
        <dbReference type="EMBL" id="OGD99905.1"/>
    </source>
</evidence>
<evidence type="ECO:0000256" key="5">
    <source>
        <dbReference type="ARBA" id="ARBA00022960"/>
    </source>
</evidence>
<dbReference type="InterPro" id="IPR001460">
    <property type="entry name" value="PCN-bd_Tpept"/>
</dbReference>
<evidence type="ECO:0000259" key="12">
    <source>
        <dbReference type="Pfam" id="PF03717"/>
    </source>
</evidence>
<comment type="caution">
    <text evidence="13">The sequence shown here is derived from an EMBL/GenBank/DDBJ whole genome shotgun (WGS) entry which is preliminary data.</text>
</comment>
<dbReference type="EMBL" id="MFBT01000008">
    <property type="protein sequence ID" value="OGD99905.1"/>
    <property type="molecule type" value="Genomic_DNA"/>
</dbReference>
<evidence type="ECO:0000256" key="8">
    <source>
        <dbReference type="ARBA" id="ARBA00023136"/>
    </source>
</evidence>
<protein>
    <recommendedName>
        <fullName evidence="15">Penicillin-binding protein 2</fullName>
    </recommendedName>
</protein>
<dbReference type="Gene3D" id="3.90.1310.10">
    <property type="entry name" value="Penicillin-binding protein 2a (Domain 2)"/>
    <property type="match status" value="1"/>
</dbReference>
<keyword evidence="8 10" id="KW-0472">Membrane</keyword>
<evidence type="ECO:0000256" key="2">
    <source>
        <dbReference type="ARBA" id="ARBA00004236"/>
    </source>
</evidence>
<dbReference type="Gene3D" id="3.40.710.10">
    <property type="entry name" value="DD-peptidase/beta-lactamase superfamily"/>
    <property type="match status" value="1"/>
</dbReference>
<feature type="domain" description="Penicillin-binding protein transpeptidase" evidence="11">
    <location>
        <begin position="247"/>
        <end position="563"/>
    </location>
</feature>
<dbReference type="Pfam" id="PF00905">
    <property type="entry name" value="Transpeptidase"/>
    <property type="match status" value="1"/>
</dbReference>
<name>A0A1F5H759_9BACT</name>
<comment type="subcellular location">
    <subcellularLocation>
        <location evidence="2">Cell membrane</location>
    </subcellularLocation>
    <subcellularLocation>
        <location evidence="1">Membrane</location>
        <topology evidence="1">Single-pass membrane protein</topology>
    </subcellularLocation>
</comment>
<dbReference type="PANTHER" id="PTHR30627">
    <property type="entry name" value="PEPTIDOGLYCAN D,D-TRANSPEPTIDASE"/>
    <property type="match status" value="1"/>
</dbReference>
<dbReference type="GO" id="GO:0071555">
    <property type="term" value="P:cell wall organization"/>
    <property type="evidence" value="ECO:0007669"/>
    <property type="project" value="TreeGrafter"/>
</dbReference>
<dbReference type="InterPro" id="IPR036138">
    <property type="entry name" value="PBP_dimer_sf"/>
</dbReference>
<accession>A0A1F5H759</accession>
<dbReference type="PANTHER" id="PTHR30627:SF2">
    <property type="entry name" value="PEPTIDOGLYCAN D,D-TRANSPEPTIDASE MRDA"/>
    <property type="match status" value="1"/>
</dbReference>
<dbReference type="SUPFAM" id="SSF56519">
    <property type="entry name" value="Penicillin binding protein dimerisation domain"/>
    <property type="match status" value="1"/>
</dbReference>
<dbReference type="InterPro" id="IPR050515">
    <property type="entry name" value="Beta-lactam/transpept"/>
</dbReference>
<dbReference type="GO" id="GO:0005886">
    <property type="term" value="C:plasma membrane"/>
    <property type="evidence" value="ECO:0007669"/>
    <property type="project" value="TreeGrafter"/>
</dbReference>
<evidence type="ECO:0008006" key="15">
    <source>
        <dbReference type="Google" id="ProtNLM"/>
    </source>
</evidence>
<feature type="domain" description="Penicillin-binding protein dimerisation" evidence="12">
    <location>
        <begin position="148"/>
        <end position="206"/>
    </location>
</feature>
<keyword evidence="3" id="KW-1003">Cell membrane</keyword>
<evidence type="ECO:0000256" key="7">
    <source>
        <dbReference type="ARBA" id="ARBA00022989"/>
    </source>
</evidence>
<reference evidence="13 14" key="1">
    <citation type="journal article" date="2016" name="Nat. Commun.">
        <title>Thousands of microbial genomes shed light on interconnected biogeochemical processes in an aquifer system.</title>
        <authorList>
            <person name="Anantharaman K."/>
            <person name="Brown C.T."/>
            <person name="Hug L.A."/>
            <person name="Sharon I."/>
            <person name="Castelle C.J."/>
            <person name="Probst A.J."/>
            <person name="Thomas B.C."/>
            <person name="Singh A."/>
            <person name="Wilkins M.J."/>
            <person name="Karaoz U."/>
            <person name="Brodie E.L."/>
            <person name="Williams K.H."/>
            <person name="Hubbard S.S."/>
            <person name="Banfield J.F."/>
        </authorList>
    </citation>
    <scope>NUCLEOTIDE SEQUENCE [LARGE SCALE GENOMIC DNA]</scope>
</reference>
<dbReference type="Pfam" id="PF03717">
    <property type="entry name" value="PBP_dimer"/>
    <property type="match status" value="1"/>
</dbReference>
<keyword evidence="5" id="KW-0133">Cell shape</keyword>
<evidence type="ECO:0000313" key="14">
    <source>
        <dbReference type="Proteomes" id="UP000177039"/>
    </source>
</evidence>
<evidence type="ECO:0000256" key="1">
    <source>
        <dbReference type="ARBA" id="ARBA00004167"/>
    </source>
</evidence>
<sequence length="569" mass="62670">MRQKKVLLPQSADFIFHEKVRRFWFFQKDRSLGHLSFDSLNPSSLFILRVAVFCALFISLARLFMLTVVNGEKYRSLAEENRVRLVTIEAARGKIFDRNGKLMADSLTNYFLKKGENVLSISYEQAQDLEKSGLAHEDFEGGLGKIFRSVTREYLLGSAAAHILGYTTGVGEEGAGRLGIEASYDNFLKGQAGKKLIEVDANERKVSILGSIDPEAGRDLTLTIDATLQKIVYEVLKKHAERVGSGGTVILQNPSSGEVLALVSYPSFDPTDISRFLESSNQPFFNRAVSGIYPPGSIFKIISALSALESGKITGETEIEDVGEFELGGVRFSNWYYNQYGGRDGILKVDRAIARSNDIYFYRISEKVGLDGLRKMAIKFGFGQKSGIDLPEESLGLVPDEVWKKSTLGAPWYLGDTLHFSIGQGFMLVTPIQINSMTSYMASGKLTRPYLVSKIGSPPAGRGEFEIGSKIIGEKLVSEENYKLVREGMRKACQTGGTGWPFFDAAYSVGCKTGTAEKSLGNPHAWFTAFVPFDDPKISITVIIEEGGEGSGVAGPVAKEILDWWFGNR</sequence>
<dbReference type="GO" id="GO:0008658">
    <property type="term" value="F:penicillin binding"/>
    <property type="evidence" value="ECO:0007669"/>
    <property type="project" value="InterPro"/>
</dbReference>
<dbReference type="InterPro" id="IPR012338">
    <property type="entry name" value="Beta-lactam/transpept-like"/>
</dbReference>
<keyword evidence="9" id="KW-0961">Cell wall biogenesis/degradation</keyword>
<gene>
    <name evidence="13" type="ORF">A3B54_00100</name>
</gene>
<evidence type="ECO:0000256" key="4">
    <source>
        <dbReference type="ARBA" id="ARBA00022692"/>
    </source>
</evidence>
<dbReference type="InterPro" id="IPR005311">
    <property type="entry name" value="PBP_dimer"/>
</dbReference>
<keyword evidence="7 10" id="KW-1133">Transmembrane helix</keyword>
<dbReference type="AlphaFoldDB" id="A0A1F5H759"/>
<evidence type="ECO:0000259" key="11">
    <source>
        <dbReference type="Pfam" id="PF00905"/>
    </source>
</evidence>
<organism evidence="13 14">
    <name type="scientific">Candidatus Curtissbacteria bacterium RIFCSPLOWO2_01_FULL_42_50</name>
    <dbReference type="NCBI Taxonomy" id="1797730"/>
    <lineage>
        <taxon>Bacteria</taxon>
        <taxon>Candidatus Curtissiibacteriota</taxon>
    </lineage>
</organism>
<evidence type="ECO:0000256" key="3">
    <source>
        <dbReference type="ARBA" id="ARBA00022475"/>
    </source>
</evidence>
<keyword evidence="6" id="KW-0573">Peptidoglycan synthesis</keyword>
<proteinExistence type="predicted"/>
<dbReference type="SUPFAM" id="SSF56601">
    <property type="entry name" value="beta-lactamase/transpeptidase-like"/>
    <property type="match status" value="1"/>
</dbReference>
<evidence type="ECO:0000256" key="9">
    <source>
        <dbReference type="ARBA" id="ARBA00023316"/>
    </source>
</evidence>
<dbReference type="Proteomes" id="UP000177039">
    <property type="component" value="Unassembled WGS sequence"/>
</dbReference>
<feature type="transmembrane region" description="Helical" evidence="10">
    <location>
        <begin position="46"/>
        <end position="65"/>
    </location>
</feature>
<evidence type="ECO:0000256" key="6">
    <source>
        <dbReference type="ARBA" id="ARBA00022984"/>
    </source>
</evidence>
<evidence type="ECO:0000256" key="10">
    <source>
        <dbReference type="SAM" id="Phobius"/>
    </source>
</evidence>
<keyword evidence="4 10" id="KW-0812">Transmembrane</keyword>